<dbReference type="InterPro" id="IPR018766">
    <property type="entry name" value="Zinicin_2"/>
</dbReference>
<dbReference type="InterPro" id="IPR042271">
    <property type="entry name" value="Zinicin_2_N"/>
</dbReference>
<keyword evidence="1" id="KW-0378">Hydrolase</keyword>
<dbReference type="Pfam" id="PF10103">
    <property type="entry name" value="Zincin_2"/>
    <property type="match status" value="1"/>
</dbReference>
<organism evidence="1 2">
    <name type="scientific">Tessaracoccus bendigoensis DSM 12906</name>
    <dbReference type="NCBI Taxonomy" id="1123357"/>
    <lineage>
        <taxon>Bacteria</taxon>
        <taxon>Bacillati</taxon>
        <taxon>Actinomycetota</taxon>
        <taxon>Actinomycetes</taxon>
        <taxon>Propionibacteriales</taxon>
        <taxon>Propionibacteriaceae</taxon>
        <taxon>Tessaracoccus</taxon>
    </lineage>
</organism>
<evidence type="ECO:0000313" key="1">
    <source>
        <dbReference type="EMBL" id="SHJ17115.1"/>
    </source>
</evidence>
<dbReference type="EMBL" id="FQZG01000030">
    <property type="protein sequence ID" value="SHJ17115.1"/>
    <property type="molecule type" value="Genomic_DNA"/>
</dbReference>
<dbReference type="NCBIfam" id="TIGR03624">
    <property type="entry name" value="putative hydrolase"/>
    <property type="match status" value="1"/>
</dbReference>
<dbReference type="PANTHER" id="PTHR39420">
    <property type="match status" value="1"/>
</dbReference>
<dbReference type="NCBIfam" id="TIGR03883">
    <property type="entry name" value="DUF2342_F420"/>
    <property type="match status" value="1"/>
</dbReference>
<proteinExistence type="predicted"/>
<dbReference type="GO" id="GO:0016787">
    <property type="term" value="F:hydrolase activity"/>
    <property type="evidence" value="ECO:0007669"/>
    <property type="project" value="UniProtKB-KW"/>
</dbReference>
<protein>
    <submittedName>
        <fullName evidence="1">Putative hydrolase/uncharacterized protein, coenzyme F420 biosynthesis associated</fullName>
    </submittedName>
</protein>
<evidence type="ECO:0000313" key="2">
    <source>
        <dbReference type="Proteomes" id="UP000184512"/>
    </source>
</evidence>
<accession>A0A1M6H4L5</accession>
<keyword evidence="2" id="KW-1185">Reference proteome</keyword>
<dbReference type="STRING" id="1123357.SAMN02745244_01875"/>
<sequence length="322" mass="34819">MEAPDIDWPLALRVSTVGTSDLPQIGQPELRRLVADLRGTARRAGRLVAAHLGIDSVGAADVRVVDWAGWGRAVSTMVGAVTSRLNLEPAPDGPIRRIRATGNGLLVGVGLRVAARRLLGQYDAYTGSDTLYLVAPSILAQERHHGFVADDFRLWVALHEQTHALQFRAAPWLDGWLSRRVELILNDEGSSVQGFAGWARTGDISSLFASGQAGDALAELTAAMTFLEGHADHTADTVGRPHIPSVDLLRRAFTRAPGPSGLGRLSRAFDKDAQYRDGLTFCRKVSSYRGRRALSAAFAEPTNLPTPTEIADPRAWVERVHG</sequence>
<dbReference type="InterPro" id="IPR022454">
    <property type="entry name" value="CHP03883_F420-assoc"/>
</dbReference>
<name>A0A1M6H4L5_9ACTN</name>
<dbReference type="Proteomes" id="UP000184512">
    <property type="component" value="Unassembled WGS sequence"/>
</dbReference>
<reference evidence="1 2" key="1">
    <citation type="submission" date="2016-11" db="EMBL/GenBank/DDBJ databases">
        <authorList>
            <person name="Jaros S."/>
            <person name="Januszkiewicz K."/>
            <person name="Wedrychowicz H."/>
        </authorList>
    </citation>
    <scope>NUCLEOTIDE SEQUENCE [LARGE SCALE GENOMIC DNA]</scope>
    <source>
        <strain evidence="1 2">DSM 12906</strain>
    </source>
</reference>
<dbReference type="AlphaFoldDB" id="A0A1M6H4L5"/>
<dbReference type="PANTHER" id="PTHR39420:SF1">
    <property type="entry name" value="HYDROLASE"/>
    <property type="match status" value="1"/>
</dbReference>
<gene>
    <name evidence="1" type="ORF">SAMN02745244_01875</name>
</gene>
<dbReference type="Gene3D" id="1.20.150.30">
    <property type="entry name" value="Zincin-like metallopeptidase, N-terminal domain"/>
    <property type="match status" value="1"/>
</dbReference>
<dbReference type="SUPFAM" id="SSF55486">
    <property type="entry name" value="Metalloproteases ('zincins'), catalytic domain"/>
    <property type="match status" value="1"/>
</dbReference>